<keyword evidence="3" id="KW-1185">Reference proteome</keyword>
<dbReference type="CDD" id="cd00084">
    <property type="entry name" value="HMG-box_SF"/>
    <property type="match status" value="1"/>
</dbReference>
<dbReference type="EMBL" id="JAACJM010000009">
    <property type="protein sequence ID" value="KAF5371142.1"/>
    <property type="molecule type" value="Genomic_DNA"/>
</dbReference>
<evidence type="ECO:0000256" key="1">
    <source>
        <dbReference type="SAM" id="MobiDB-lite"/>
    </source>
</evidence>
<reference evidence="2 3" key="1">
    <citation type="journal article" date="2020" name="ISME J.">
        <title>Uncovering the hidden diversity of litter-decomposition mechanisms in mushroom-forming fungi.</title>
        <authorList>
            <person name="Floudas D."/>
            <person name="Bentzer J."/>
            <person name="Ahren D."/>
            <person name="Johansson T."/>
            <person name="Persson P."/>
            <person name="Tunlid A."/>
        </authorList>
    </citation>
    <scope>NUCLEOTIDE SEQUENCE [LARGE SCALE GENOMIC DNA]</scope>
    <source>
        <strain evidence="2 3">CBS 291.85</strain>
    </source>
</reference>
<gene>
    <name evidence="2" type="ORF">D9758_004172</name>
</gene>
<dbReference type="InterPro" id="IPR036910">
    <property type="entry name" value="HMG_box_dom_sf"/>
</dbReference>
<dbReference type="SUPFAM" id="SSF47095">
    <property type="entry name" value="HMG-box"/>
    <property type="match status" value="1"/>
</dbReference>
<evidence type="ECO:0000313" key="2">
    <source>
        <dbReference type="EMBL" id="KAF5371142.1"/>
    </source>
</evidence>
<dbReference type="Gene3D" id="1.10.30.10">
    <property type="entry name" value="High mobility group box domain"/>
    <property type="match status" value="1"/>
</dbReference>
<proteinExistence type="predicted"/>
<organism evidence="2 3">
    <name type="scientific">Tetrapyrgos nigripes</name>
    <dbReference type="NCBI Taxonomy" id="182062"/>
    <lineage>
        <taxon>Eukaryota</taxon>
        <taxon>Fungi</taxon>
        <taxon>Dikarya</taxon>
        <taxon>Basidiomycota</taxon>
        <taxon>Agaricomycotina</taxon>
        <taxon>Agaricomycetes</taxon>
        <taxon>Agaricomycetidae</taxon>
        <taxon>Agaricales</taxon>
        <taxon>Marasmiineae</taxon>
        <taxon>Marasmiaceae</taxon>
        <taxon>Tetrapyrgos</taxon>
    </lineage>
</organism>
<dbReference type="OrthoDB" id="3033638at2759"/>
<evidence type="ECO:0000313" key="3">
    <source>
        <dbReference type="Proteomes" id="UP000559256"/>
    </source>
</evidence>
<name>A0A8H5GU68_9AGAR</name>
<sequence>MCLQWHPGGLPGSHPPFPMMIKCDTDDEAQHIFSTLQPWVLSHLTLAPSALISALQSDTQIQELGRLLDRVPGQKYWAVRLGSRVGLYLNSVDAVETLDQSSKDKFRRAFVFDTFVAGFCGMITQDPVALEPTHDYNPVTDLDEATRLRSEGLAYRPQLSLNPHPTGPPPPPLAAQSPSQSNQSNVVNFSVEIVPPALEHALMNTWFAGTPSRRSPLILCQETPTRGPASSCTPRRQGTPATPGRTLNRELGYWPRRYLLSHGYSNDEVADIEELFDGGGWCRGLQGWFGRRHLSTITPPMGRKKSNVQFERLLRAAQKHGTSTRQATRYRAPHKPIKLTNAQKAEKKQARDLDNKRFKTRLQQAFTVIQSEALAMKEEFGKHDLQWYMDTIMQSYRLKQKKKSLGPFQAFVHKQMAEINSAIPEGQPRKKIPECIREIGEKWRSMSKDEQREMTAEVLATLEVNRENRELGGHNSSLSAFHDIRTTMEDAKLLLQRLNARTGAEAAIMVVRSNQDHFNPPDAWVTSDRVESFFEMVFKENPNAIATRLEGYCIAGIDGCTRNYVQETVEMKKELVQIINQKLQAAAGKTRIPRMYYKNFDEHITKNHGLKLIGWPLEKFCSPSELATRVEIQIVKNAFESDTAHFYKMSNVERKEWEEKRFQAALQQTEQQSQTVVAPAALPGTAAIVLPPASGLSQPDLSEPTPMPSPGEDTNPTQVTTLVPGPDANPIPVTTPMPVVPASNTAPVIAQPAKRGRKRKAFGDTSGAEVNFVNSMSVTGPNGTVLLQKPARKQRSDKGVKRKVSNGNEMGE</sequence>
<protein>
    <submittedName>
        <fullName evidence="2">Uncharacterized protein</fullName>
    </submittedName>
</protein>
<dbReference type="Proteomes" id="UP000559256">
    <property type="component" value="Unassembled WGS sequence"/>
</dbReference>
<feature type="region of interest" description="Disordered" evidence="1">
    <location>
        <begin position="774"/>
        <end position="812"/>
    </location>
</feature>
<comment type="caution">
    <text evidence="2">The sequence shown here is derived from an EMBL/GenBank/DDBJ whole genome shotgun (WGS) entry which is preliminary data.</text>
</comment>
<feature type="region of interest" description="Disordered" evidence="1">
    <location>
        <begin position="157"/>
        <end position="184"/>
    </location>
</feature>
<feature type="compositionally biased region" description="Low complexity" evidence="1">
    <location>
        <begin position="174"/>
        <end position="184"/>
    </location>
</feature>
<feature type="compositionally biased region" description="Polar residues" evidence="1">
    <location>
        <begin position="223"/>
        <end position="240"/>
    </location>
</feature>
<feature type="region of interest" description="Disordered" evidence="1">
    <location>
        <begin position="223"/>
        <end position="248"/>
    </location>
</feature>
<feature type="region of interest" description="Disordered" evidence="1">
    <location>
        <begin position="692"/>
        <end position="716"/>
    </location>
</feature>
<dbReference type="AlphaFoldDB" id="A0A8H5GU68"/>
<accession>A0A8H5GU68</accession>